<dbReference type="GO" id="GO:0031177">
    <property type="term" value="F:phosphopantetheine binding"/>
    <property type="evidence" value="ECO:0007669"/>
    <property type="project" value="InterPro"/>
</dbReference>
<dbReference type="CDD" id="cd05918">
    <property type="entry name" value="A_NRPS_SidN3_like"/>
    <property type="match status" value="2"/>
</dbReference>
<dbReference type="EMBL" id="KZ824660">
    <property type="protein sequence ID" value="RAK75230.1"/>
    <property type="molecule type" value="Genomic_DNA"/>
</dbReference>
<dbReference type="InterPro" id="IPR010071">
    <property type="entry name" value="AA_adenyl_dom"/>
</dbReference>
<feature type="domain" description="Carrier" evidence="6">
    <location>
        <begin position="4893"/>
        <end position="4967"/>
    </location>
</feature>
<dbReference type="GeneID" id="63866100"/>
<dbReference type="Gene3D" id="3.40.50.12780">
    <property type="entry name" value="N-terminal domain of ligase-like"/>
    <property type="match status" value="5"/>
</dbReference>
<dbReference type="FunFam" id="3.30.300.30:FF:000015">
    <property type="entry name" value="Nonribosomal peptide synthase SidD"/>
    <property type="match status" value="4"/>
</dbReference>
<name>A0A8G1RL10_9EURO</name>
<dbReference type="InterPro" id="IPR042099">
    <property type="entry name" value="ANL_N_sf"/>
</dbReference>
<accession>A0A8G1RL10</accession>
<keyword evidence="3" id="KW-0436">Ligase</keyword>
<dbReference type="PANTHER" id="PTHR45527">
    <property type="entry name" value="NONRIBOSOMAL PEPTIDE SYNTHETASE"/>
    <property type="match status" value="1"/>
</dbReference>
<evidence type="ECO:0000256" key="3">
    <source>
        <dbReference type="ARBA" id="ARBA00022598"/>
    </source>
</evidence>
<dbReference type="InterPro" id="IPR023213">
    <property type="entry name" value="CAT-like_dom_sf"/>
</dbReference>
<dbReference type="InterPro" id="IPR036736">
    <property type="entry name" value="ACP-like_sf"/>
</dbReference>
<dbReference type="GO" id="GO:0005737">
    <property type="term" value="C:cytoplasm"/>
    <property type="evidence" value="ECO:0007669"/>
    <property type="project" value="TreeGrafter"/>
</dbReference>
<proteinExistence type="inferred from homology"/>
<reference evidence="7 8" key="1">
    <citation type="submission" date="2018-02" db="EMBL/GenBank/DDBJ databases">
        <title>The genomes of Aspergillus section Nigri reveals drivers in fungal speciation.</title>
        <authorList>
            <consortium name="DOE Joint Genome Institute"/>
            <person name="Vesth T.C."/>
            <person name="Nybo J."/>
            <person name="Theobald S."/>
            <person name="Brandl J."/>
            <person name="Frisvad J.C."/>
            <person name="Nielsen K.F."/>
            <person name="Lyhne E.K."/>
            <person name="Kogle M.E."/>
            <person name="Kuo A."/>
            <person name="Riley R."/>
            <person name="Clum A."/>
            <person name="Nolan M."/>
            <person name="Lipzen A."/>
            <person name="Salamov A."/>
            <person name="Henrissat B."/>
            <person name="Wiebenga A."/>
            <person name="De vries R.P."/>
            <person name="Grigoriev I.V."/>
            <person name="Mortensen U.H."/>
            <person name="Andersen M.R."/>
            <person name="Baker S.E."/>
        </authorList>
    </citation>
    <scope>NUCLEOTIDE SEQUENCE [LARGE SCALE GENOMIC DNA]</scope>
    <source>
        <strain evidence="7 8">CBS 313.89</strain>
    </source>
</reference>
<dbReference type="SUPFAM" id="SSF56801">
    <property type="entry name" value="Acetyl-CoA synthetase-like"/>
    <property type="match status" value="5"/>
</dbReference>
<dbReference type="NCBIfam" id="NF003417">
    <property type="entry name" value="PRK04813.1"/>
    <property type="match status" value="5"/>
</dbReference>
<evidence type="ECO:0000259" key="6">
    <source>
        <dbReference type="PROSITE" id="PS50075"/>
    </source>
</evidence>
<dbReference type="InterPro" id="IPR001242">
    <property type="entry name" value="Condensation_dom"/>
</dbReference>
<dbReference type="GO" id="GO:0016874">
    <property type="term" value="F:ligase activity"/>
    <property type="evidence" value="ECO:0007669"/>
    <property type="project" value="UniProtKB-KW"/>
</dbReference>
<feature type="domain" description="Carrier" evidence="6">
    <location>
        <begin position="3803"/>
        <end position="3879"/>
    </location>
</feature>
<dbReference type="GO" id="GO:0044550">
    <property type="term" value="P:secondary metabolite biosynthetic process"/>
    <property type="evidence" value="ECO:0007669"/>
    <property type="project" value="TreeGrafter"/>
</dbReference>
<dbReference type="Gene3D" id="3.30.559.10">
    <property type="entry name" value="Chloramphenicol acetyltransferase-like domain"/>
    <property type="match status" value="5"/>
</dbReference>
<keyword evidence="2" id="KW-0597">Phosphoprotein</keyword>
<dbReference type="PROSITE" id="PS00012">
    <property type="entry name" value="PHOSPHOPANTETHEINE"/>
    <property type="match status" value="1"/>
</dbReference>
<dbReference type="SMART" id="SM00823">
    <property type="entry name" value="PKS_PP"/>
    <property type="match status" value="2"/>
</dbReference>
<protein>
    <submittedName>
        <fullName evidence="7">Acetyl-CoA synthetase-like protein</fullName>
    </submittedName>
</protein>
<dbReference type="RefSeq" id="XP_040799240.1">
    <property type="nucleotide sequence ID" value="XM_040948767.1"/>
</dbReference>
<evidence type="ECO:0000256" key="4">
    <source>
        <dbReference type="ARBA" id="ARBA00029454"/>
    </source>
</evidence>
<comment type="similarity">
    <text evidence="4">Belongs to the NRP synthetase family.</text>
</comment>
<dbReference type="SUPFAM" id="SSF47336">
    <property type="entry name" value="ACP-like"/>
    <property type="match status" value="5"/>
</dbReference>
<feature type="region of interest" description="Disordered" evidence="5">
    <location>
        <begin position="604"/>
        <end position="626"/>
    </location>
</feature>
<dbReference type="Pfam" id="PF00550">
    <property type="entry name" value="PP-binding"/>
    <property type="match status" value="5"/>
</dbReference>
<evidence type="ECO:0000256" key="2">
    <source>
        <dbReference type="ARBA" id="ARBA00022553"/>
    </source>
</evidence>
<gene>
    <name evidence="7" type="ORF">BO72DRAFT_498370</name>
</gene>
<dbReference type="InterPro" id="IPR020845">
    <property type="entry name" value="AMP-binding_CS"/>
</dbReference>
<evidence type="ECO:0000313" key="7">
    <source>
        <dbReference type="EMBL" id="RAK75230.1"/>
    </source>
</evidence>
<dbReference type="GO" id="GO:0043041">
    <property type="term" value="P:amino acid activation for nonribosomal peptide biosynthetic process"/>
    <property type="evidence" value="ECO:0007669"/>
    <property type="project" value="TreeGrafter"/>
</dbReference>
<dbReference type="OrthoDB" id="416786at2759"/>
<dbReference type="InterPro" id="IPR045851">
    <property type="entry name" value="AMP-bd_C_sf"/>
</dbReference>
<feature type="domain" description="Carrier" evidence="6">
    <location>
        <begin position="529"/>
        <end position="604"/>
    </location>
</feature>
<dbReference type="PROSITE" id="PS50075">
    <property type="entry name" value="CARRIER"/>
    <property type="match status" value="4"/>
</dbReference>
<dbReference type="VEuPathDB" id="FungiDB:BO72DRAFT_498370"/>
<dbReference type="SUPFAM" id="SSF52777">
    <property type="entry name" value="CoA-dependent acyltransferases"/>
    <property type="match status" value="10"/>
</dbReference>
<dbReference type="Pfam" id="PF00501">
    <property type="entry name" value="AMP-binding"/>
    <property type="match status" value="5"/>
</dbReference>
<dbReference type="Proteomes" id="UP000249789">
    <property type="component" value="Unassembled WGS sequence"/>
</dbReference>
<dbReference type="Gene3D" id="1.10.1200.10">
    <property type="entry name" value="ACP-like"/>
    <property type="match status" value="5"/>
</dbReference>
<dbReference type="InterPro" id="IPR020806">
    <property type="entry name" value="PKS_PP-bd"/>
</dbReference>
<organism evidence="7 8">
    <name type="scientific">Aspergillus fijiensis CBS 313.89</name>
    <dbReference type="NCBI Taxonomy" id="1448319"/>
    <lineage>
        <taxon>Eukaryota</taxon>
        <taxon>Fungi</taxon>
        <taxon>Dikarya</taxon>
        <taxon>Ascomycota</taxon>
        <taxon>Pezizomycotina</taxon>
        <taxon>Eurotiomycetes</taxon>
        <taxon>Eurotiomycetidae</taxon>
        <taxon>Eurotiales</taxon>
        <taxon>Aspergillaceae</taxon>
        <taxon>Aspergillus</taxon>
    </lineage>
</organism>
<dbReference type="Gene3D" id="3.30.300.30">
    <property type="match status" value="5"/>
</dbReference>
<feature type="compositionally biased region" description="Low complexity" evidence="5">
    <location>
        <begin position="5289"/>
        <end position="5309"/>
    </location>
</feature>
<dbReference type="NCBIfam" id="TIGR01733">
    <property type="entry name" value="AA-adenyl-dom"/>
    <property type="match status" value="1"/>
</dbReference>
<dbReference type="InterPro" id="IPR006162">
    <property type="entry name" value="Ppantetheine_attach_site"/>
</dbReference>
<keyword evidence="8" id="KW-1185">Reference proteome</keyword>
<dbReference type="PANTHER" id="PTHR45527:SF1">
    <property type="entry name" value="FATTY ACID SYNTHASE"/>
    <property type="match status" value="1"/>
</dbReference>
<dbReference type="InterPro" id="IPR009081">
    <property type="entry name" value="PP-bd_ACP"/>
</dbReference>
<feature type="domain" description="Carrier" evidence="6">
    <location>
        <begin position="2756"/>
        <end position="2831"/>
    </location>
</feature>
<feature type="region of interest" description="Disordered" evidence="5">
    <location>
        <begin position="5277"/>
        <end position="5343"/>
    </location>
</feature>
<sequence length="5441" mass="600934">MFPQPPTLESEDTVASILSDAFESNLGGVAIDWEHEEQITYEQLRGKVQRLARRLRPQAPPGTSVVVCLPRSIAQIVSIATVQWLGAVYVPLDPTIPQSRLDGLLKRLQKPVILANQDFLQRYSDPQLIDGTYFNAEQCLADDEGHAMEESSQPIATREPDDLAIILFTSGSTGEPKGVKLSNRNIIEPIRYLSCEQDITPNSRILQFAGPSFDVHMLDIFCGLFNAATLCLVTKDKLLSQLAFWINHMEANMIHLTPSMLSMLRPEDVPGIRYMLSSGEAITQEIIDTWASSAVLFNLYGPCEASSIVGSRLLPGDSASIIGKATPFSKIIVLREDGQPADPGESGEIYCTGKTVFLGYLGSEIMTRSKFRAQGPGLPDLFGTGDVGIVTEDGYLKLLGRIDTQVKINGQRVELQEIDHALATIAAKAVTRWRKDPGGQIRLHSFVSESSDFCYPSDSCELLTDGQEFIDRLSGACRATLPSYMIPEIIPVSAFPLNASEKIDQKRLDLLLESHLQSASGILEQDAMAGNTATEQIIAKMISEQLNRPVRSARSNLLSMGLSSLDAMAVLKHIYLEFAVSLSLHNFLQSPTVKQVARMVDEQAETKTTDLSTQPPKKGKSIHNDEAITSPSQDRIFAADKLLANSAYNCNFVLRLPSMDLDMERLRRAVFQVYARHDVLHSTYHEVDSDGQEAGAHQLPLVRQRVWPVADLPPQWTVVSFKDLETISVQQKKSVLESSMDRIATDAEVLFNLSQESALRVTVYELGSQQWIVHFNIHHIAMDEWSFHILTREIEDIYSSEQSLDPHSSPAVQYSEFAKWQRSTLLQQGYNNHLHWWEERIGDEMASLRPEDLAPLPPHVPSLSVEERDKSQLIMQDLDSDIFRSFQEQICAGSTAFVGWLALFQLLMARVSRKNEFLLAVPATERGVSAEFIDVVGFCLNTVLIPSTVAPTDTYRTLLARTQETFLSCISHSVPYEEVVTNLAAKRPTGRSSLQLNVMFVLHDLRANSEKASDASSFLESADYIQLPTKGADFPLIVHIDPNYSPPRLILQHRFDAFRASFIQTLGRGFASLLQDVVQSGLEAPLIQMNPISPKDARTLDSWTVAPIIPEQIRRAWIESNGLTLVDLFHEVVERYPRHLAIEDLTGEKLTYEQLYARSAMLSRFITRTYGISDQVVVIAMDKSPKLVISVLAVLLSGATFLMIDPTHKSILNESKVSISNASLIITDSGSYSAVNRIPRPANIAILRLEETSWATESAETIQPAIPVSSGAWLCFTSGSTGNPKCFSIPHSSAAACLMGLIDYFHHGPGTRMPLLSNVVFDVSISSMLSPLLSGGTLCLAPSESFVTDLEVTLQALAVTHMEATPSVVATLSGPSALPSLQSLSLGGEPPVREVTKMWMDKVEVYNIYCPAECTIIGFIHRFTPSDDPEGMMRNIGRMTPPVRAMILDANKHPVLPGAVGYLHIGSYLDGKLGQLSTGYLAPQSANSKFSQDSRVGRIYNSGDLAYYDENGNVHLIGREDDQVKLHGIRFDLSDVEATADAVLPPGGKCIAVIAGQPDKTLVAFVHHPSCAPASRSTDWALKISPDTTPFLLHLRSQLENRLHDVMIPRYWVPISWIPQGNTGKVDRKLLQRWFEETAASDLDTVRQYATLKTSADPDDNSWETALESFDSHAIGKALRSAWQQTLGLADNQVSLQESFFHSGGDSISAIRFCSRARAGGIQGCTVGQLYRTSSLSTLLAALESVQEQSTEPESKVDVPQDNFTGYKLLASRDLSADLKRDIQQAIANTTWQEAHMEGVWPIREIQKAMLLQSSSQNGRYVVQVMLTLNGTLEFQRLRNAWRLLQEAHPSLRTTFIPVYSANTVEYFALIVKPLTDYSNFHPHVLDLPSGSQFEEWLEADRHRGFTFGDLFHRLTVFQSSPETHHLVLTIHHAINDGWSLGIMWKDLAEAYGVGSLCARPSPAQFLAMDLARDPGSSLDYWTSYLDGFEPFEVRPHALQGLHASGESAMKTKRLIVSITPEQISDCAKAHRVTGATVLEAVTAIFLARVTGRSDLAFGLTTSGRNAAVEGIDEMVGLFINTLPVRVHLDEHATMSSLLQHLAQDFASAIPHEHVALSQIFAKAQGSKSPFDTVLVYENFDTHHVQQFDESLTLSEIDGREFSEFPFMVIVEHTLQGTQIVFKWTNDLLRVEEAESWLSQFASLLSEVIQLSDGEQKIESLGMATDYHEFEQVKSLYDAHRRYLREHATGDTLNALFKKSVVQHGKNIALHSLTESISFRELDERSEKVAFNLIRENVRPGDVVPIVFSRCPDMIVAMLGVLKAGAAYCPLDPKAPVLRLQRLISKVQGRVIVLDRDILCPETVQHIQAMGLKAAFIETLTKNGAASTGNPALPGVRPNDTCYVLFTSGTTGEPKGCILSHGAVSNAVRETARIYNTGAGTRMLLFANYIFDASVIDIYGCLSTGATLCFASEDDLRSDLNEVVTRFSITSLHLTPSVMRFLDPDRCITVQTLVSGGEKLSTSLRETWAARLRLFDGYGPTEAAVQVSATRIVNHGDISTIQQIIPGNFVLLRDQHGLVPRVGQVGEICIAGKQLFDGYVGEPDLTVQAMTMMPGLDQNLSLYCTGDLGVYTPDMNIRILGRKDGQVKISGQRIEVQEVENVLITAPGVLSAGVAVWRNQLIAVVQQEESAEVVLSDTTWRLFCEARLPAQLVPTKFLHGTVPLNTSGKVDRRQLAQLVKSKMEDASTAGCSREQEAQTEAEAYILKVINDLLGTQVIDAEASFTSIGLSSLPLMELRAIVSHHFNRELSFSELNSAGNARRLAARLDSASPIPALPKSAPLHHDDQVEALSTQRRMWLAQQRLQDETYNVCSLLTLKDVSASRMAEAIRYVVHHIDAFRLTFTWNSDKSSLQQTLKSESAVPVELVAMEDLTEIKKTSRQYAQRCWDLENGPMALFIVFDRGAENIAIFYNIHHILVDEWTTQQMLETILDVYVNRSSAHKFGSTVKYAGLVSQYGPGSPLYDKSMADLLKHLDDVPPFDTTNWPAPPVEAAARGSANIVNFVPSSQFEQFKQTCSRDGISWFSALLGLFQLLLHRYTSTQELGVLIPVSMRGALASSGDVFGNMVNTALVRSVREGAKTLRQFLEQTAASVNFALDTVVVPFEDVLAQLKTTVSEHSVIFVAQEQGAAVATNNIVDITRDTFNSHPVAFDLQLTLTSSKDGTVLDFQYDRSKFEASYMQEIAMGYAQLLQRAFSLCDTPLKDIDLCTPEQRDMMEAFANFSTVKPPCRDVLLHELFEQTAARQPDSIAVDHWDGERHTLTTYQELDSKAATLARLLQAEYGVQVGDIVPIFVDQGTIYVISVLAVLKTGATFTPMAQDGTWPADRVTGIVAECSAKVVIADIGTPEDLLCPTLQIHSVDFSVEKTAPIVSGATPDTISYILWTSGTTGAPKGVMIPHSSAVTYFREAAVHLFQGTAADRTFQFASPVFDASMEDLFHTFVEGGTLCTAPRQLLLSDLHNVFRALRPTAADLTPTVISLLEPFVGCFRVLVTAGEPQNEKVRADWTKSSTRLINACGPAENTVGSYFGPVTPTSNIRSIGHPFASVVAFIFDAFGKLCPRHAIGTIWLGGSQLFKAYLNQPELTARVFINHPKYGRLWNSGDVAYYDSEGHIIHCGRGDDQVKIRGQRLELSGINSMIEESDFVRRALVMKDKEKLVAFVVWADEPERPVSELIAETLNPNEHLRLKALRESMKAKASSAMIPSIWIQVNKVPLRQSGKADHRLLRSLITHQETPEDESGKPPVTPVEHVLHDSCCRTLGLRAVGMERNVFELGMDSFLVMRFLSEIRKHLPQCRLTLRHVAEVPTLEGLAAGLEVPDASQQSPIRLELPAVSRFDRGSTALVPASSIQTRFYCAQALLADATYNVPSFYQLDGLLPDAVESAIVSILNEHAIFRTTFVSGGDALRQKLHTTSQVEVRRCDLASLDGDDAMHLMRDMCIKDAAAVFDLEEGPVGRVILFLLPGDSSFLFLNFHHIIIDEQSMRQLVHEVARRAGRVNATPVVTTRRGPQYADFAEQEQKLLQDSDMQAESKSFWQEYLSNFIPVNIPPFHVGSGKPQRAMCHYDFTLPQESLSWVRKQGLTNFSAFLSLYMILLRRVWNLADATVTIPASQRADQVPTDMYGCFINTVPVRAQLSGDCLLGPFLKSMSTNLFRVLQKSYLPYDQILDAAKIGTHDLPLMFVYHEASKDVFDGLIDAHNLLRETDSETSGQSKFPVTFSVTLGEQKALWDVSINVEYDTSRIQRKSVDILCEHFESLLHAVSQSSANGILIGNLDILTPGEKELVETQQRTIDAVYRERATPKFVHQLVRDQATQFPDQIACDFEGKETVTYRELWNKVEHISAGLISFREGVDNKVGIFMDAGIDRIASILAVLNCGMAWVPLEVSLPVARLVTIVEDCQPQVILTTQALNSDQNTVLQELHKATADRVPLYNLPSAVSTTEAPSVVAENLQPSDLAYILYTSGSTGKPKGVQVEHLPLLNATLAFRALYECGRDSRFLQFVPWTFDISIMDVFASLTTGATLCLGGKEFLLSNFHSILSRMKITHILISPTMMSLLTPEEAPALKVLSSSGESMTTKVRDVWADRVAVLNAFGPTETCIYSLVSRVRRDLEPNNIGTPTTGNTAFIVTEELGLCPVGTIGQLAIGGVQLSRGYLNRPEENRAFVDHPLLGRVYLTGDYAIRNHDQSITYLGRMDTQTKIHGQRVELEEISNTALSHPAMHNALAMVVTRGNTSHLALLFEPSGRGSAVRQTDMQALDATDFQATVSEVHSQLLSTLPRYAVPSLCIPVSFLAMNVNGKTDRKQATALVAELSDTQLLSYSVEAHEQGANLPLETEQEFLIADAMRQVLKARDIFANSNFFAMGGTSISAIRLCSILRRSGFTLIVNHVYAHPTVTALAANVRYKSPATMVSDHKLTSWGNIHPIPIMDWYIDQQKVNPNWNNQAHLLRMAGSVTFTATVEAWQRITEIHPSLRIRCNSSLAPPRLYIPTHSSSRDYAVTRHSVPSEEAMESIIPQAQASLDITKGPVSALAWIETPSATYCLIIVHHLAVDIVSWQIIFDDLEQILAGGSILPEGDSFRRWSLHVRERQKSALPRAVDTAQCPESPHENHRIVPGFASRRHQNLQATVAIVETSLAADLTQLCLTEANKMHGTEPVELLLAGLALALYRWRQIRRVELTLESHGRELQNEALDLSRTVGWFTYLYHAVFAIPPSGATDSDGSDSDGTRGSHTPSGSDSDSDSSSGRSSTRDKTSVIPALVSGTKATRRTASQGADFAVSTDPPGAADAPVLMFNYAGAYHTGNTGGPFDAVRLLAVETSMEDPRNIRPSVLDFNCGARDGVMDLSILYSRAMHAEEDVHALLMRWREAVEEIVEECTSY</sequence>
<evidence type="ECO:0000256" key="1">
    <source>
        <dbReference type="ARBA" id="ARBA00022450"/>
    </source>
</evidence>
<dbReference type="Gene3D" id="3.30.559.30">
    <property type="entry name" value="Nonribosomal peptide synthetase, condensation domain"/>
    <property type="match status" value="5"/>
</dbReference>
<evidence type="ECO:0000313" key="8">
    <source>
        <dbReference type="Proteomes" id="UP000249789"/>
    </source>
</evidence>
<dbReference type="InterPro" id="IPR000873">
    <property type="entry name" value="AMP-dep_synth/lig_dom"/>
</dbReference>
<dbReference type="PROSITE" id="PS00455">
    <property type="entry name" value="AMP_BINDING"/>
    <property type="match status" value="5"/>
</dbReference>
<evidence type="ECO:0000256" key="5">
    <source>
        <dbReference type="SAM" id="MobiDB-lite"/>
    </source>
</evidence>
<keyword evidence="1" id="KW-0596">Phosphopantetheine</keyword>
<dbReference type="Pfam" id="PF00668">
    <property type="entry name" value="Condensation"/>
    <property type="match status" value="5"/>
</dbReference>